<proteinExistence type="predicted"/>
<comment type="caution">
    <text evidence="3">The sequence shown here is derived from an EMBL/GenBank/DDBJ whole genome shotgun (WGS) entry which is preliminary data.</text>
</comment>
<keyword evidence="2" id="KW-0732">Signal</keyword>
<gene>
    <name evidence="3" type="ORF">QLH52_11830</name>
</gene>
<keyword evidence="4" id="KW-1185">Reference proteome</keyword>
<evidence type="ECO:0000313" key="4">
    <source>
        <dbReference type="Proteomes" id="UP001284537"/>
    </source>
</evidence>
<dbReference type="RefSeq" id="WP_319961679.1">
    <property type="nucleotide sequence ID" value="NZ_JAXARY010000010.1"/>
</dbReference>
<dbReference type="Proteomes" id="UP001284537">
    <property type="component" value="Unassembled WGS sequence"/>
</dbReference>
<protein>
    <recommendedName>
        <fullName evidence="5">Nickel/cobalt transporter regulator</fullName>
    </recommendedName>
</protein>
<feature type="chain" id="PRO_5045332440" description="Nickel/cobalt transporter regulator" evidence="2">
    <location>
        <begin position="24"/>
        <end position="181"/>
    </location>
</feature>
<feature type="region of interest" description="Disordered" evidence="1">
    <location>
        <begin position="27"/>
        <end position="69"/>
    </location>
</feature>
<evidence type="ECO:0000313" key="3">
    <source>
        <dbReference type="EMBL" id="MDX8127974.1"/>
    </source>
</evidence>
<dbReference type="Gene3D" id="3.10.450.160">
    <property type="entry name" value="inner membrane protein cigr"/>
    <property type="match status" value="1"/>
</dbReference>
<reference evidence="3 4" key="1">
    <citation type="submission" date="2023-11" db="EMBL/GenBank/DDBJ databases">
        <authorList>
            <person name="Ouyang M.-Y."/>
        </authorList>
    </citation>
    <scope>NUCLEOTIDE SEQUENCE [LARGE SCALE GENOMIC DNA]</scope>
    <source>
        <strain evidence="3 4">OY6</strain>
    </source>
</reference>
<evidence type="ECO:0000256" key="2">
    <source>
        <dbReference type="SAM" id="SignalP"/>
    </source>
</evidence>
<name>A0ABU4UF57_9GAMM</name>
<accession>A0ABU4UF57</accession>
<dbReference type="EMBL" id="JAXARY010000010">
    <property type="protein sequence ID" value="MDX8127974.1"/>
    <property type="molecule type" value="Genomic_DNA"/>
</dbReference>
<evidence type="ECO:0008006" key="5">
    <source>
        <dbReference type="Google" id="ProtNLM"/>
    </source>
</evidence>
<feature type="compositionally biased region" description="Basic and acidic residues" evidence="1">
    <location>
        <begin position="43"/>
        <end position="66"/>
    </location>
</feature>
<evidence type="ECO:0000256" key="1">
    <source>
        <dbReference type="SAM" id="MobiDB-lite"/>
    </source>
</evidence>
<sequence>MFTKKKSLLIIAVTSIFAGNVWAEKPDWKSHEDKQHKSHKEKRHDYEQRDHDDGGHNYRIEGESRYDNPAPNSYETVRQFLFNDQHRVQIRNYYYEQERSGHCPPGLAKKRNGCMPPGQAKKWSIGQRFPQSASYNYLPPELLYRLGQPPAGYGYVQSASDILMLNLATGVISDIIYNLGR</sequence>
<feature type="signal peptide" evidence="2">
    <location>
        <begin position="1"/>
        <end position="23"/>
    </location>
</feature>
<organism evidence="3 4">
    <name type="scientific">Methylomonas defluvii</name>
    <dbReference type="NCBI Taxonomy" id="3045149"/>
    <lineage>
        <taxon>Bacteria</taxon>
        <taxon>Pseudomonadati</taxon>
        <taxon>Pseudomonadota</taxon>
        <taxon>Gammaproteobacteria</taxon>
        <taxon>Methylococcales</taxon>
        <taxon>Methylococcaceae</taxon>
        <taxon>Methylomonas</taxon>
    </lineage>
</organism>